<sequence>MQNIKITTFSLPISRNISLKLILYDFILLKIFTKECFQLIKRNYTSLIVVKISMTGIGDNKSCYLLSLLYPSFKFHKLFQSLI</sequence>
<accession>A0A1H2RJL1</accession>
<name>A0A1H2RJL1_9FLAO</name>
<evidence type="ECO:0000313" key="2">
    <source>
        <dbReference type="Proteomes" id="UP000182771"/>
    </source>
</evidence>
<organism evidence="1 2">
    <name type="scientific">Capnocytophaga granulosa</name>
    <dbReference type="NCBI Taxonomy" id="45242"/>
    <lineage>
        <taxon>Bacteria</taxon>
        <taxon>Pseudomonadati</taxon>
        <taxon>Bacteroidota</taxon>
        <taxon>Flavobacteriia</taxon>
        <taxon>Flavobacteriales</taxon>
        <taxon>Flavobacteriaceae</taxon>
        <taxon>Capnocytophaga</taxon>
    </lineage>
</organism>
<proteinExistence type="predicted"/>
<dbReference type="AlphaFoldDB" id="A0A1H2RJL1"/>
<dbReference type="EMBL" id="FNND01000001">
    <property type="protein sequence ID" value="SDW19663.1"/>
    <property type="molecule type" value="Genomic_DNA"/>
</dbReference>
<evidence type="ECO:0000313" key="1">
    <source>
        <dbReference type="EMBL" id="SDW19663.1"/>
    </source>
</evidence>
<keyword evidence="2" id="KW-1185">Reference proteome</keyword>
<reference evidence="1 2" key="1">
    <citation type="submission" date="2016-10" db="EMBL/GenBank/DDBJ databases">
        <authorList>
            <person name="Varghese N."/>
            <person name="Submissions S."/>
        </authorList>
    </citation>
    <scope>NUCLEOTIDE SEQUENCE [LARGE SCALE GENOMIC DNA]</scope>
    <source>
        <strain evidence="1 2">DSM 11449</strain>
    </source>
</reference>
<comment type="caution">
    <text evidence="1">The sequence shown here is derived from an EMBL/GenBank/DDBJ whole genome shotgun (WGS) entry which is preliminary data.</text>
</comment>
<protein>
    <submittedName>
        <fullName evidence="1">Uncharacterized protein</fullName>
    </submittedName>
</protein>
<dbReference type="Proteomes" id="UP000182771">
    <property type="component" value="Unassembled WGS sequence"/>
</dbReference>
<gene>
    <name evidence="1" type="ORF">SAMN05444420_101497</name>
</gene>